<evidence type="ECO:0000256" key="3">
    <source>
        <dbReference type="ARBA" id="ARBA00022553"/>
    </source>
</evidence>
<evidence type="ECO:0000256" key="9">
    <source>
        <dbReference type="ARBA" id="ARBA00023170"/>
    </source>
</evidence>
<dbReference type="PRINTS" id="PR00237">
    <property type="entry name" value="GPCRRHODOPSN"/>
</dbReference>
<proteinExistence type="inferred from homology"/>
<keyword evidence="18" id="KW-1185">Reference proteome</keyword>
<dbReference type="PROSITE" id="PS50262">
    <property type="entry name" value="G_PROTEIN_RECEP_F1_2"/>
    <property type="match status" value="1"/>
</dbReference>
<dbReference type="PROSITE" id="PS00237">
    <property type="entry name" value="G_PROTEIN_RECEP_F1_1"/>
    <property type="match status" value="1"/>
</dbReference>
<dbReference type="SUPFAM" id="SSF81321">
    <property type="entry name" value="Family A G protein-coupled receptor-like"/>
    <property type="match status" value="1"/>
</dbReference>
<evidence type="ECO:0000256" key="7">
    <source>
        <dbReference type="ARBA" id="ARBA00023040"/>
    </source>
</evidence>
<feature type="domain" description="G-protein coupled receptors family 1 profile" evidence="16">
    <location>
        <begin position="47"/>
        <end position="482"/>
    </location>
</feature>
<organism evidence="17 18">
    <name type="scientific">Scyliorhinus torazame</name>
    <name type="common">Cloudy catshark</name>
    <name type="synonym">Catulus torazame</name>
    <dbReference type="NCBI Taxonomy" id="75743"/>
    <lineage>
        <taxon>Eukaryota</taxon>
        <taxon>Metazoa</taxon>
        <taxon>Chordata</taxon>
        <taxon>Craniata</taxon>
        <taxon>Vertebrata</taxon>
        <taxon>Chondrichthyes</taxon>
        <taxon>Elasmobranchii</taxon>
        <taxon>Galeomorphii</taxon>
        <taxon>Galeoidea</taxon>
        <taxon>Carcharhiniformes</taxon>
        <taxon>Scyliorhinidae</taxon>
        <taxon>Scyliorhinus</taxon>
    </lineage>
</organism>
<evidence type="ECO:0000256" key="15">
    <source>
        <dbReference type="SAM" id="MobiDB-lite"/>
    </source>
</evidence>
<comment type="function">
    <text evidence="1">The muscarinic acetylcholine receptor mediates various cellular responses, including inhibition of adenylate cyclase, breakdown of phosphoinositides and modulation of potassium channels through the action of G proteins. Primary transducing effect is Pi turnover.</text>
</comment>
<evidence type="ECO:0000256" key="10">
    <source>
        <dbReference type="ARBA" id="ARBA00023180"/>
    </source>
</evidence>
<dbReference type="OrthoDB" id="10071887at2759"/>
<dbReference type="Proteomes" id="UP000288216">
    <property type="component" value="Unassembled WGS sequence"/>
</dbReference>
<evidence type="ECO:0000256" key="14">
    <source>
        <dbReference type="RuleBase" id="RU361191"/>
    </source>
</evidence>
<dbReference type="STRING" id="75743.A0A401QBQ6"/>
<dbReference type="GO" id="GO:0007187">
    <property type="term" value="P:G protein-coupled receptor signaling pathway, coupled to cyclic nucleotide second messenger"/>
    <property type="evidence" value="ECO:0007669"/>
    <property type="project" value="TreeGrafter"/>
</dbReference>
<dbReference type="InterPro" id="IPR000995">
    <property type="entry name" value="Musac_Ach_rcpt"/>
</dbReference>
<keyword evidence="11 13" id="KW-0807">Transducer</keyword>
<feature type="region of interest" description="Disordered" evidence="15">
    <location>
        <begin position="228"/>
        <end position="318"/>
    </location>
</feature>
<feature type="transmembrane region" description="Helical" evidence="14">
    <location>
        <begin position="433"/>
        <end position="454"/>
    </location>
</feature>
<dbReference type="AlphaFoldDB" id="A0A401QBQ6"/>
<dbReference type="PRINTS" id="PR00243">
    <property type="entry name" value="MUSCARINICR"/>
</dbReference>
<feature type="transmembrane region" description="Helical" evidence="14">
    <location>
        <begin position="67"/>
        <end position="93"/>
    </location>
</feature>
<protein>
    <recommendedName>
        <fullName evidence="14">Muscarinic acetylcholine receptor</fullName>
    </recommendedName>
</protein>
<feature type="transmembrane region" description="Helical" evidence="14">
    <location>
        <begin position="31"/>
        <end position="55"/>
    </location>
</feature>
<dbReference type="GO" id="GO:0016907">
    <property type="term" value="F:G protein-coupled acetylcholine receptor activity"/>
    <property type="evidence" value="ECO:0007669"/>
    <property type="project" value="UniProtKB-UniRule"/>
</dbReference>
<keyword evidence="8 14" id="KW-0472">Membrane</keyword>
<dbReference type="CDD" id="cd15049">
    <property type="entry name" value="7tmA_mAChR"/>
    <property type="match status" value="1"/>
</dbReference>
<keyword evidence="10" id="KW-0325">Glycoprotein</keyword>
<evidence type="ECO:0000256" key="13">
    <source>
        <dbReference type="RuleBase" id="RU000688"/>
    </source>
</evidence>
<evidence type="ECO:0000256" key="5">
    <source>
        <dbReference type="ARBA" id="ARBA00022989"/>
    </source>
</evidence>
<feature type="transmembrane region" description="Helical" evidence="14">
    <location>
        <begin position="105"/>
        <end position="126"/>
    </location>
</feature>
<dbReference type="FunFam" id="1.20.1070.10:FF:000047">
    <property type="entry name" value="Muscarinic acetylcholine receptor"/>
    <property type="match status" value="1"/>
</dbReference>
<keyword evidence="2 14" id="KW-1003">Cell membrane</keyword>
<keyword evidence="12 14" id="KW-0628">Postsynaptic cell membrane</keyword>
<keyword evidence="7 13" id="KW-0297">G-protein coupled receptor</keyword>
<dbReference type="GO" id="GO:0030425">
    <property type="term" value="C:dendrite"/>
    <property type="evidence" value="ECO:0007669"/>
    <property type="project" value="TreeGrafter"/>
</dbReference>
<dbReference type="GO" id="GO:0007197">
    <property type="term" value="P:adenylate cyclase-inhibiting G protein-coupled acetylcholine receptor signaling pathway"/>
    <property type="evidence" value="ECO:0007669"/>
    <property type="project" value="TreeGrafter"/>
</dbReference>
<keyword evidence="3" id="KW-0597">Phosphoprotein</keyword>
<dbReference type="Pfam" id="PF00001">
    <property type="entry name" value="7tm_1"/>
    <property type="match status" value="1"/>
</dbReference>
<dbReference type="OMA" id="PARECTG"/>
<feature type="transmembrane region" description="Helical" evidence="14">
    <location>
        <begin position="466"/>
        <end position="485"/>
    </location>
</feature>
<name>A0A401QBQ6_SCYTO</name>
<keyword evidence="9 13" id="KW-0675">Receptor</keyword>
<dbReference type="Gene3D" id="1.20.1070.10">
    <property type="entry name" value="Rhodopsin 7-helix transmembrane proteins"/>
    <property type="match status" value="2"/>
</dbReference>
<dbReference type="SMART" id="SM01381">
    <property type="entry name" value="7TM_GPCR_Srsx"/>
    <property type="match status" value="1"/>
</dbReference>
<keyword evidence="6 14" id="KW-0770">Synapse</keyword>
<dbReference type="GO" id="GO:0045211">
    <property type="term" value="C:postsynaptic membrane"/>
    <property type="evidence" value="ECO:0007669"/>
    <property type="project" value="UniProtKB-SubCell"/>
</dbReference>
<feature type="compositionally biased region" description="Basic and acidic residues" evidence="15">
    <location>
        <begin position="263"/>
        <end position="284"/>
    </location>
</feature>
<evidence type="ECO:0000256" key="4">
    <source>
        <dbReference type="ARBA" id="ARBA00022692"/>
    </source>
</evidence>
<gene>
    <name evidence="17" type="ORF">scyTo_0023603</name>
</gene>
<dbReference type="InterPro" id="IPR000276">
    <property type="entry name" value="GPCR_Rhodpsn"/>
</dbReference>
<comment type="subcellular location">
    <subcellularLocation>
        <location evidence="14">Cell membrane</location>
        <topology evidence="14">Multi-pass membrane protein</topology>
    </subcellularLocation>
    <subcellularLocation>
        <location evidence="14">Postsynaptic cell membrane</location>
        <topology evidence="14">Multi-pass membrane protein</topology>
    </subcellularLocation>
</comment>
<dbReference type="PANTHER" id="PTHR24247">
    <property type="entry name" value="5-HYDROXYTRYPTAMINE RECEPTOR"/>
    <property type="match status" value="1"/>
</dbReference>
<sequence length="509" mass="56355">MNLSAVTLSPTVSLGNSSYDPLGGHRVWEAVLMTLVSASLSLVTVTGNILVVLSFKFNRQLKTVNNYFLLSLAYADLIIGALSMNLYTTYIVMDRWALGNVACDLWLTLDYVASNASVMNLLVISFDRYFSITRPLMYRAKRTPRRAVIMIVLAWSISFILWAPAILLWQYVVGQRTRKPGSCSIQFFSMPAITICTAIAAFYLPVTVMTILYWRIYSATKQRTKELATLQGREDSSSENSTGSHRGTDNCPRPQDAGVQQLCREDGESSALTRDHLSPLKVDREQDDSSCASSGNIMRPEPAASPSDGHPGSEGTPLWPCCMRTQPVLIKPGGQIIHLASTADAAVSVRMTLLRSSQSGQEVELEESSLTCQELVARAGNGSSPKGLKKLFCSSLSSKGAPLPGSFNPKVKSHVVPRRTIIKEKKAAKTLSAILLAFLITWCPYNIMVLVSAFCDGCIPRGVWHLGYWLCYLNSTVNPMCYALCNKEFRVTFKMLLLCRWDRRKWALK</sequence>
<evidence type="ECO:0000256" key="6">
    <source>
        <dbReference type="ARBA" id="ARBA00023018"/>
    </source>
</evidence>
<comment type="similarity">
    <text evidence="14">Belongs to the G-protein coupled receptor 1 family. Muscarinic acetylcholine receptor subfamily.</text>
</comment>
<dbReference type="EMBL" id="BFAA01031174">
    <property type="protein sequence ID" value="GCB82818.1"/>
    <property type="molecule type" value="Genomic_DNA"/>
</dbReference>
<evidence type="ECO:0000256" key="1">
    <source>
        <dbReference type="ARBA" id="ARBA00003336"/>
    </source>
</evidence>
<evidence type="ECO:0000256" key="8">
    <source>
        <dbReference type="ARBA" id="ARBA00023136"/>
    </source>
</evidence>
<evidence type="ECO:0000256" key="12">
    <source>
        <dbReference type="ARBA" id="ARBA00023257"/>
    </source>
</evidence>
<evidence type="ECO:0000256" key="11">
    <source>
        <dbReference type="ARBA" id="ARBA00023224"/>
    </source>
</evidence>
<keyword evidence="4 13" id="KW-0812">Transmembrane</keyword>
<evidence type="ECO:0000313" key="18">
    <source>
        <dbReference type="Proteomes" id="UP000288216"/>
    </source>
</evidence>
<feature type="transmembrane region" description="Helical" evidence="14">
    <location>
        <begin position="147"/>
        <end position="172"/>
    </location>
</feature>
<feature type="transmembrane region" description="Helical" evidence="14">
    <location>
        <begin position="192"/>
        <end position="214"/>
    </location>
</feature>
<dbReference type="GO" id="GO:0004993">
    <property type="term" value="F:G protein-coupled serotonin receptor activity"/>
    <property type="evidence" value="ECO:0007669"/>
    <property type="project" value="TreeGrafter"/>
</dbReference>
<dbReference type="PANTHER" id="PTHR24247:SF182">
    <property type="entry name" value="MUSCARINIC ACETYLCHOLINE RECEPTOR M1"/>
    <property type="match status" value="1"/>
</dbReference>
<evidence type="ECO:0000313" key="17">
    <source>
        <dbReference type="EMBL" id="GCB82818.1"/>
    </source>
</evidence>
<evidence type="ECO:0000256" key="2">
    <source>
        <dbReference type="ARBA" id="ARBA00022475"/>
    </source>
</evidence>
<reference evidence="17 18" key="1">
    <citation type="journal article" date="2018" name="Nat. Ecol. Evol.">
        <title>Shark genomes provide insights into elasmobranch evolution and the origin of vertebrates.</title>
        <authorList>
            <person name="Hara Y"/>
            <person name="Yamaguchi K"/>
            <person name="Onimaru K"/>
            <person name="Kadota M"/>
            <person name="Koyanagi M"/>
            <person name="Keeley SD"/>
            <person name="Tatsumi K"/>
            <person name="Tanaka K"/>
            <person name="Motone F"/>
            <person name="Kageyama Y"/>
            <person name="Nozu R"/>
            <person name="Adachi N"/>
            <person name="Nishimura O"/>
            <person name="Nakagawa R"/>
            <person name="Tanegashima C"/>
            <person name="Kiyatake I"/>
            <person name="Matsumoto R"/>
            <person name="Murakumo K"/>
            <person name="Nishida K"/>
            <person name="Terakita A"/>
            <person name="Kuratani S"/>
            <person name="Sato K"/>
            <person name="Hyodo S Kuraku.S."/>
        </authorList>
    </citation>
    <scope>NUCLEOTIDE SEQUENCE [LARGE SCALE GENOMIC DNA]</scope>
</reference>
<accession>A0A401QBQ6</accession>
<keyword evidence="5 14" id="KW-1133">Transmembrane helix</keyword>
<evidence type="ECO:0000259" key="16">
    <source>
        <dbReference type="PROSITE" id="PS50262"/>
    </source>
</evidence>
<comment type="caution">
    <text evidence="17">The sequence shown here is derived from an EMBL/GenBank/DDBJ whole genome shotgun (WGS) entry which is preliminary data.</text>
</comment>
<dbReference type="InterPro" id="IPR017452">
    <property type="entry name" value="GPCR_Rhodpsn_7TM"/>
</dbReference>